<dbReference type="AlphaFoldDB" id="A0A4R2MXM8"/>
<dbReference type="GO" id="GO:0016887">
    <property type="term" value="F:ATP hydrolysis activity"/>
    <property type="evidence" value="ECO:0007669"/>
    <property type="project" value="InterPro"/>
</dbReference>
<dbReference type="InterPro" id="IPR027417">
    <property type="entry name" value="P-loop_NTPase"/>
</dbReference>
<evidence type="ECO:0000259" key="4">
    <source>
        <dbReference type="PROSITE" id="PS50893"/>
    </source>
</evidence>
<protein>
    <submittedName>
        <fullName evidence="5">Glycine betaine/proline transport system ATP-binding protein</fullName>
    </submittedName>
</protein>
<dbReference type="PANTHER" id="PTHR43869:SF1">
    <property type="entry name" value="GLYCINE BETAINE_PROLINE BETAINE TRANSPORT SYSTEM ATP-BINDING PROTEIN PROV"/>
    <property type="match status" value="1"/>
</dbReference>
<evidence type="ECO:0000313" key="6">
    <source>
        <dbReference type="Proteomes" id="UP000294841"/>
    </source>
</evidence>
<dbReference type="SUPFAM" id="SSF52540">
    <property type="entry name" value="P-loop containing nucleoside triphosphate hydrolases"/>
    <property type="match status" value="1"/>
</dbReference>
<evidence type="ECO:0000313" key="5">
    <source>
        <dbReference type="EMBL" id="TCP12709.1"/>
    </source>
</evidence>
<comment type="caution">
    <text evidence="5">The sequence shown here is derived from an EMBL/GenBank/DDBJ whole genome shotgun (WGS) entry which is preliminary data.</text>
</comment>
<dbReference type="PROSITE" id="PS00211">
    <property type="entry name" value="ABC_TRANSPORTER_1"/>
    <property type="match status" value="1"/>
</dbReference>
<dbReference type="OrthoDB" id="9802264at2"/>
<dbReference type="PROSITE" id="PS50893">
    <property type="entry name" value="ABC_TRANSPORTER_2"/>
    <property type="match status" value="1"/>
</dbReference>
<dbReference type="EMBL" id="SLXI01000003">
    <property type="protein sequence ID" value="TCP12709.1"/>
    <property type="molecule type" value="Genomic_DNA"/>
</dbReference>
<evidence type="ECO:0000256" key="1">
    <source>
        <dbReference type="ARBA" id="ARBA00022448"/>
    </source>
</evidence>
<organism evidence="5 6">
    <name type="scientific">Bisgaardia hudsonensis</name>
    <dbReference type="NCBI Taxonomy" id="109472"/>
    <lineage>
        <taxon>Bacteria</taxon>
        <taxon>Pseudomonadati</taxon>
        <taxon>Pseudomonadota</taxon>
        <taxon>Gammaproteobacteria</taxon>
        <taxon>Pasteurellales</taxon>
        <taxon>Pasteurellaceae</taxon>
        <taxon>Bisgaardia</taxon>
    </lineage>
</organism>
<sequence length="245" mass="27584">MSSIEFKGVTKAYGKKRALDNITLNLPSNQINCIMGLSGSGKSTLLRHINCLLEPTSGEVWVNGQNLMELNTKALQQFRRKCVSMVFQHFGLLPHLSVIKNIEYGLRVQGVEPKERYKKALYWLNEVGLKDNADSFPQDLSGGMKQRIGIARAFACETPILLMDEPFSALDPITRTGLQTLLLDLQKKWQKTVIFVTHDLDEAQRISDYVVLLDQGKVIQTGTFDDFLTSPATPYVLEFMKSKAE</sequence>
<dbReference type="GO" id="GO:0005524">
    <property type="term" value="F:ATP binding"/>
    <property type="evidence" value="ECO:0007669"/>
    <property type="project" value="UniProtKB-KW"/>
</dbReference>
<name>A0A4R2MXM8_9PAST</name>
<dbReference type="InterPro" id="IPR003593">
    <property type="entry name" value="AAA+_ATPase"/>
</dbReference>
<keyword evidence="6" id="KW-1185">Reference proteome</keyword>
<dbReference type="SMART" id="SM00382">
    <property type="entry name" value="AAA"/>
    <property type="match status" value="1"/>
</dbReference>
<dbReference type="PANTHER" id="PTHR43869">
    <property type="entry name" value="GLYCINE BETAINE/PROLINE BETAINE TRANSPORT SYSTEM ATP-BINDING PROTEIN PROV"/>
    <property type="match status" value="1"/>
</dbReference>
<keyword evidence="3 5" id="KW-0067">ATP-binding</keyword>
<dbReference type="InterPro" id="IPR051921">
    <property type="entry name" value="ABC_osmolyte_uptake_ATP-bind"/>
</dbReference>
<reference evidence="5 6" key="1">
    <citation type="submission" date="2019-03" db="EMBL/GenBank/DDBJ databases">
        <title>Genomic Encyclopedia of Type Strains, Phase IV (KMG-IV): sequencing the most valuable type-strain genomes for metagenomic binning, comparative biology and taxonomic classification.</title>
        <authorList>
            <person name="Goeker M."/>
        </authorList>
    </citation>
    <scope>NUCLEOTIDE SEQUENCE [LARGE SCALE GENOMIC DNA]</scope>
    <source>
        <strain evidence="5 6">DSM 28231</strain>
    </source>
</reference>
<dbReference type="InterPro" id="IPR017871">
    <property type="entry name" value="ABC_transporter-like_CS"/>
</dbReference>
<proteinExistence type="predicted"/>
<keyword evidence="2" id="KW-0547">Nucleotide-binding</keyword>
<dbReference type="Gene3D" id="3.40.50.300">
    <property type="entry name" value="P-loop containing nucleotide triphosphate hydrolases"/>
    <property type="match status" value="1"/>
</dbReference>
<accession>A0A4R2MXM8</accession>
<dbReference type="Pfam" id="PF00005">
    <property type="entry name" value="ABC_tran"/>
    <property type="match status" value="1"/>
</dbReference>
<dbReference type="InterPro" id="IPR003439">
    <property type="entry name" value="ABC_transporter-like_ATP-bd"/>
</dbReference>
<gene>
    <name evidence="5" type="ORF">EV697_10312</name>
</gene>
<dbReference type="Proteomes" id="UP000294841">
    <property type="component" value="Unassembled WGS sequence"/>
</dbReference>
<keyword evidence="1" id="KW-0813">Transport</keyword>
<feature type="domain" description="ABC transporter" evidence="4">
    <location>
        <begin position="4"/>
        <end position="240"/>
    </location>
</feature>
<dbReference type="FunFam" id="3.40.50.300:FF:000425">
    <property type="entry name" value="Probable ABC transporter, ATP-binding subunit"/>
    <property type="match status" value="1"/>
</dbReference>
<dbReference type="RefSeq" id="WP_132023220.1">
    <property type="nucleotide sequence ID" value="NZ_CP016605.1"/>
</dbReference>
<evidence type="ECO:0000256" key="2">
    <source>
        <dbReference type="ARBA" id="ARBA00022741"/>
    </source>
</evidence>
<evidence type="ECO:0000256" key="3">
    <source>
        <dbReference type="ARBA" id="ARBA00022840"/>
    </source>
</evidence>
<dbReference type="GO" id="GO:0015697">
    <property type="term" value="P:quaternary ammonium group transport"/>
    <property type="evidence" value="ECO:0007669"/>
    <property type="project" value="UniProtKB-ARBA"/>
</dbReference>